<gene>
    <name evidence="1" type="ORF">AAT19DRAFT_9473</name>
</gene>
<dbReference type="EMBL" id="LCTV02000010">
    <property type="protein sequence ID" value="PRQ72134.1"/>
    <property type="molecule type" value="Genomic_DNA"/>
</dbReference>
<dbReference type="Proteomes" id="UP000239560">
    <property type="component" value="Unassembled WGS sequence"/>
</dbReference>
<dbReference type="AlphaFoldDB" id="A0A2T0A2A2"/>
<accession>A0A2T0A2A2</accession>
<proteinExistence type="predicted"/>
<evidence type="ECO:0000313" key="1">
    <source>
        <dbReference type="EMBL" id="PRQ72134.1"/>
    </source>
</evidence>
<protein>
    <submittedName>
        <fullName evidence="1">Uncharacterized protein</fullName>
    </submittedName>
</protein>
<organism evidence="1 2">
    <name type="scientific">Rhodotorula toruloides</name>
    <name type="common">Yeast</name>
    <name type="synonym">Rhodosporidium toruloides</name>
    <dbReference type="NCBI Taxonomy" id="5286"/>
    <lineage>
        <taxon>Eukaryota</taxon>
        <taxon>Fungi</taxon>
        <taxon>Dikarya</taxon>
        <taxon>Basidiomycota</taxon>
        <taxon>Pucciniomycotina</taxon>
        <taxon>Microbotryomycetes</taxon>
        <taxon>Sporidiobolales</taxon>
        <taxon>Sporidiobolaceae</taxon>
        <taxon>Rhodotorula</taxon>
    </lineage>
</organism>
<reference evidence="1 2" key="1">
    <citation type="journal article" date="2018" name="Elife">
        <title>Functional genomics of lipid metabolism in the oleaginous yeast Rhodosporidium toruloides.</title>
        <authorList>
            <person name="Coradetti S.T."/>
            <person name="Pinel D."/>
            <person name="Geiselman G."/>
            <person name="Ito M."/>
            <person name="Mondo S."/>
            <person name="Reilly M.C."/>
            <person name="Cheng Y.F."/>
            <person name="Bauer S."/>
            <person name="Grigoriev I."/>
            <person name="Gladden J.M."/>
            <person name="Simmons B.A."/>
            <person name="Brem R."/>
            <person name="Arkin A.P."/>
            <person name="Skerker J.M."/>
        </authorList>
    </citation>
    <scope>NUCLEOTIDE SEQUENCE [LARGE SCALE GENOMIC DNA]</scope>
    <source>
        <strain evidence="1 2">NBRC 0880</strain>
    </source>
</reference>
<evidence type="ECO:0000313" key="2">
    <source>
        <dbReference type="Proteomes" id="UP000239560"/>
    </source>
</evidence>
<name>A0A2T0A2A2_RHOTO</name>
<comment type="caution">
    <text evidence="1">The sequence shown here is derived from an EMBL/GenBank/DDBJ whole genome shotgun (WGS) entry which is preliminary data.</text>
</comment>
<sequence>MPNRQSLRRFRTKLGEVFGAVSASFSSRHGAFSTAFKTGVENVVGERCWGPNGTLSDAQAARVYDRLAYDAHLISLIDWTSLTIQTTTVAHFVGIICGLGEDPADAISEAEAWGRHYGRILRNTTVYPTDADLTICLTVTLAVYAEHHGFDPSSIDYTWPQSVTDEVLQILGVNDWSLVRENRRNEILKKARDARTRFIFPTAEQLLGHTPLPHRETRYRALGHPQNRFFPTARRELGVF</sequence>